<dbReference type="InterPro" id="IPR000210">
    <property type="entry name" value="BTB/POZ_dom"/>
</dbReference>
<dbReference type="InterPro" id="IPR011333">
    <property type="entry name" value="SKP1/BTB/POZ_sf"/>
</dbReference>
<sequence length="568" mass="65476">MFQPTCNTKLFHDKPVVSSLHQRASCSPIKMNPANQQQPPLNQPAMIRVMRRLRRRMVQGNGDEVADHSDDDEPLEEEQLRELMQRGATSNRTQNKTRFAELLAVKKRVADGKKMTELRKRKMQQKMTPLFLNDCVSALFNNTRLSDVTLKVGPYLFHAHKLILCAWSEVFRAQMNDRWSSSSPNDEPQVHTLNEHEACEEYFEDFLRFFYTEEVNLDEDSVFCILILADKYMVRDLKDVCEKYLLALLETSTAPFVDAMKSLKLAEDLSRVEQKSFSLLENHFHMWTTDDDAVPTLYWFDAELLEKVLQSSNLVVPNELFVFGAIRRWLRTESCKVEREEYTDQLLSLVRFEHIPASVLAHLLDGCSATLEPKVKEYVIQALKTRALAGEEAYEDMCKEFSNPRMYLEPAFCVRITNTEWRIDDGSTFRQLELCVEDSKAEFDRCKLSCPVARQSENKNIYLVSKETWEIGGLAVKESSGEEWSVRFMLKPNFEDIGRSYRVAIVSSKSDPKVQSFNAPFTCVDTGDIGKQIAIYVPATTLRCNSNPNRLWVRVGIQVSGRDKSCDR</sequence>
<dbReference type="EnsemblMetazoa" id="XM_038209146.1">
    <property type="protein sequence ID" value="XP_038065074.1"/>
    <property type="gene ID" value="LOC119735448"/>
</dbReference>
<name>A0A914ANR6_PATMI</name>
<keyword evidence="3" id="KW-1185">Reference proteome</keyword>
<dbReference type="PANTHER" id="PTHR24410:SF41">
    <property type="entry name" value="HL07962P"/>
    <property type="match status" value="1"/>
</dbReference>
<dbReference type="InterPro" id="IPR051481">
    <property type="entry name" value="BTB-POZ/Galectin-3-binding"/>
</dbReference>
<accession>A0A914ANR6</accession>
<dbReference type="OrthoDB" id="2359033at2759"/>
<dbReference type="Gene3D" id="1.25.40.420">
    <property type="match status" value="1"/>
</dbReference>
<dbReference type="OMA" id="RVANNEC"/>
<dbReference type="RefSeq" id="XP_038065074.1">
    <property type="nucleotide sequence ID" value="XM_038209146.1"/>
</dbReference>
<dbReference type="Pfam" id="PF00651">
    <property type="entry name" value="BTB"/>
    <property type="match status" value="1"/>
</dbReference>
<dbReference type="AlphaFoldDB" id="A0A914ANR6"/>
<proteinExistence type="predicted"/>
<evidence type="ECO:0000313" key="3">
    <source>
        <dbReference type="Proteomes" id="UP000887568"/>
    </source>
</evidence>
<dbReference type="InterPro" id="IPR011705">
    <property type="entry name" value="BACK"/>
</dbReference>
<evidence type="ECO:0000259" key="1">
    <source>
        <dbReference type="PROSITE" id="PS50097"/>
    </source>
</evidence>
<dbReference type="Pfam" id="PF07707">
    <property type="entry name" value="BACK"/>
    <property type="match status" value="1"/>
</dbReference>
<dbReference type="GeneID" id="119735448"/>
<protein>
    <recommendedName>
        <fullName evidence="1">BTB domain-containing protein</fullName>
    </recommendedName>
</protein>
<dbReference type="Proteomes" id="UP000887568">
    <property type="component" value="Unplaced"/>
</dbReference>
<dbReference type="PANTHER" id="PTHR24410">
    <property type="entry name" value="HL07962P-RELATED"/>
    <property type="match status" value="1"/>
</dbReference>
<dbReference type="SUPFAM" id="SSF54695">
    <property type="entry name" value="POZ domain"/>
    <property type="match status" value="1"/>
</dbReference>
<evidence type="ECO:0000313" key="2">
    <source>
        <dbReference type="EnsemblMetazoa" id="XP_038065074.1"/>
    </source>
</evidence>
<dbReference type="PROSITE" id="PS50097">
    <property type="entry name" value="BTB"/>
    <property type="match status" value="1"/>
</dbReference>
<feature type="domain" description="BTB" evidence="1">
    <location>
        <begin position="146"/>
        <end position="219"/>
    </location>
</feature>
<dbReference type="Gene3D" id="3.30.710.10">
    <property type="entry name" value="Potassium Channel Kv1.1, Chain A"/>
    <property type="match status" value="1"/>
</dbReference>
<reference evidence="2" key="1">
    <citation type="submission" date="2022-11" db="UniProtKB">
        <authorList>
            <consortium name="EnsemblMetazoa"/>
        </authorList>
    </citation>
    <scope>IDENTIFICATION</scope>
</reference>
<dbReference type="SMART" id="SM00875">
    <property type="entry name" value="BACK"/>
    <property type="match status" value="1"/>
</dbReference>
<dbReference type="SMART" id="SM00225">
    <property type="entry name" value="BTB"/>
    <property type="match status" value="1"/>
</dbReference>
<organism evidence="2 3">
    <name type="scientific">Patiria miniata</name>
    <name type="common">Bat star</name>
    <name type="synonym">Asterina miniata</name>
    <dbReference type="NCBI Taxonomy" id="46514"/>
    <lineage>
        <taxon>Eukaryota</taxon>
        <taxon>Metazoa</taxon>
        <taxon>Echinodermata</taxon>
        <taxon>Eleutherozoa</taxon>
        <taxon>Asterozoa</taxon>
        <taxon>Asteroidea</taxon>
        <taxon>Valvatacea</taxon>
        <taxon>Valvatida</taxon>
        <taxon>Asterinidae</taxon>
        <taxon>Patiria</taxon>
    </lineage>
</organism>